<evidence type="ECO:0000313" key="2">
    <source>
        <dbReference type="Proteomes" id="UP000689195"/>
    </source>
</evidence>
<proteinExistence type="predicted"/>
<evidence type="ECO:0000313" key="1">
    <source>
        <dbReference type="EMBL" id="CAD8183499.1"/>
    </source>
</evidence>
<accession>A0A8S1W6H6</accession>
<organism evidence="1 2">
    <name type="scientific">Paramecium pentaurelia</name>
    <dbReference type="NCBI Taxonomy" id="43138"/>
    <lineage>
        <taxon>Eukaryota</taxon>
        <taxon>Sar</taxon>
        <taxon>Alveolata</taxon>
        <taxon>Ciliophora</taxon>
        <taxon>Intramacronucleata</taxon>
        <taxon>Oligohymenophorea</taxon>
        <taxon>Peniculida</taxon>
        <taxon>Parameciidae</taxon>
        <taxon>Paramecium</taxon>
    </lineage>
</organism>
<evidence type="ECO:0008006" key="3">
    <source>
        <dbReference type="Google" id="ProtNLM"/>
    </source>
</evidence>
<reference evidence="1" key="1">
    <citation type="submission" date="2021-01" db="EMBL/GenBank/DDBJ databases">
        <authorList>
            <consortium name="Genoscope - CEA"/>
            <person name="William W."/>
        </authorList>
    </citation>
    <scope>NUCLEOTIDE SEQUENCE</scope>
</reference>
<gene>
    <name evidence="1" type="ORF">PPENT_87.1.T0810029</name>
</gene>
<keyword evidence="2" id="KW-1185">Reference proteome</keyword>
<name>A0A8S1W6H6_9CILI</name>
<dbReference type="AlphaFoldDB" id="A0A8S1W6H6"/>
<comment type="caution">
    <text evidence="1">The sequence shown here is derived from an EMBL/GenBank/DDBJ whole genome shotgun (WGS) entry which is preliminary data.</text>
</comment>
<dbReference type="OrthoDB" id="303047at2759"/>
<sequence length="193" mass="23407">MELENNKIEEITYLIRQKQIQLEFDNSDKNLHDIEQGIEEQDQRIKKLIEDLDYGDRLEWIEYHKSQGSLYYQKQQYRKALNEYYLSMLALNNSKMWREQGISLIHNIQLILEYLKIPATKELLEFVLYIDIYNIKSYFKMGKFYSGDKKYQIALSYFQQGEKLCNQMQDKESQQDFQKQILDCKKQLNLGRQ</sequence>
<dbReference type="EMBL" id="CAJJDO010000081">
    <property type="protein sequence ID" value="CAD8183499.1"/>
    <property type="molecule type" value="Genomic_DNA"/>
</dbReference>
<dbReference type="Proteomes" id="UP000689195">
    <property type="component" value="Unassembled WGS sequence"/>
</dbReference>
<protein>
    <recommendedName>
        <fullName evidence="3">Tetratricopeptide repeat protein</fullName>
    </recommendedName>
</protein>